<dbReference type="KEGG" id="ccin:107270880"/>
<dbReference type="RefSeq" id="XP_015601788.1">
    <property type="nucleotide sequence ID" value="XM_015746302.1"/>
</dbReference>
<evidence type="ECO:0000313" key="3">
    <source>
        <dbReference type="Proteomes" id="UP000694920"/>
    </source>
</evidence>
<dbReference type="GeneID" id="107270880"/>
<dbReference type="Pfam" id="PF00665">
    <property type="entry name" value="rve"/>
    <property type="match status" value="1"/>
</dbReference>
<dbReference type="CDD" id="cd00024">
    <property type="entry name" value="CD_CSD"/>
    <property type="match status" value="1"/>
</dbReference>
<dbReference type="AlphaFoldDB" id="A0AAJ7C4R7"/>
<evidence type="ECO:0000259" key="2">
    <source>
        <dbReference type="PROSITE" id="PS50994"/>
    </source>
</evidence>
<dbReference type="PANTHER" id="PTHR46585">
    <property type="entry name" value="INTEGRASE CORE DOMAIN CONTAINING PROTEIN"/>
    <property type="match status" value="1"/>
</dbReference>
<dbReference type="InterPro" id="IPR000953">
    <property type="entry name" value="Chromo/chromo_shadow_dom"/>
</dbReference>
<dbReference type="GO" id="GO:0015074">
    <property type="term" value="P:DNA integration"/>
    <property type="evidence" value="ECO:0007669"/>
    <property type="project" value="InterPro"/>
</dbReference>
<accession>A0AAJ7C4R7</accession>
<dbReference type="PROSITE" id="PS50013">
    <property type="entry name" value="CHROMO_2"/>
    <property type="match status" value="1"/>
</dbReference>
<dbReference type="SUPFAM" id="SSF53098">
    <property type="entry name" value="Ribonuclease H-like"/>
    <property type="match status" value="1"/>
</dbReference>
<protein>
    <submittedName>
        <fullName evidence="4">Uncharacterized protein LOC107270880</fullName>
    </submittedName>
</protein>
<dbReference type="InterPro" id="IPR012337">
    <property type="entry name" value="RNaseH-like_sf"/>
</dbReference>
<dbReference type="SUPFAM" id="SSF54160">
    <property type="entry name" value="Chromo domain-like"/>
    <property type="match status" value="1"/>
</dbReference>
<sequence>MDGKKLAVVKELHRPARRNYQRRHVDVRGLDETWQADLVNMSAYARENRGYRYLLTVIDIFSKFAWAVPTKSKNAKDVTAALRSVLAKGRIPKKLHVDQGREFYNSEFKDLMQKHEVKTILKRPKFKIGDRVRISKFKHIFEKGYTPNWTTEIFTVSRVKNTDPVTYNLKDYQDHSIEGGFYEHELTSVKYPDIYLVEKILRKRGNKLFVKWLGFDGSHNIWIDKSDL</sequence>
<dbReference type="Proteomes" id="UP000694920">
    <property type="component" value="Unplaced"/>
</dbReference>
<dbReference type="GO" id="GO:0005694">
    <property type="term" value="C:chromosome"/>
    <property type="evidence" value="ECO:0007669"/>
    <property type="project" value="UniProtKB-ARBA"/>
</dbReference>
<evidence type="ECO:0000259" key="1">
    <source>
        <dbReference type="PROSITE" id="PS50013"/>
    </source>
</evidence>
<organism evidence="3 4">
    <name type="scientific">Cephus cinctus</name>
    <name type="common">Wheat stem sawfly</name>
    <dbReference type="NCBI Taxonomy" id="211228"/>
    <lineage>
        <taxon>Eukaryota</taxon>
        <taxon>Metazoa</taxon>
        <taxon>Ecdysozoa</taxon>
        <taxon>Arthropoda</taxon>
        <taxon>Hexapoda</taxon>
        <taxon>Insecta</taxon>
        <taxon>Pterygota</taxon>
        <taxon>Neoptera</taxon>
        <taxon>Endopterygota</taxon>
        <taxon>Hymenoptera</taxon>
        <taxon>Cephoidea</taxon>
        <taxon>Cephidae</taxon>
        <taxon>Cephus</taxon>
    </lineage>
</organism>
<evidence type="ECO:0000313" key="4">
    <source>
        <dbReference type="RefSeq" id="XP_015601788.1"/>
    </source>
</evidence>
<dbReference type="PROSITE" id="PS50994">
    <property type="entry name" value="INTEGRASE"/>
    <property type="match status" value="1"/>
</dbReference>
<gene>
    <name evidence="4" type="primary">LOC107270880</name>
</gene>
<dbReference type="InterPro" id="IPR016197">
    <property type="entry name" value="Chromo-like_dom_sf"/>
</dbReference>
<keyword evidence="3" id="KW-1185">Reference proteome</keyword>
<reference evidence="4" key="1">
    <citation type="submission" date="2025-08" db="UniProtKB">
        <authorList>
            <consortium name="RefSeq"/>
        </authorList>
    </citation>
    <scope>IDENTIFICATION</scope>
</reference>
<dbReference type="GO" id="GO:0003676">
    <property type="term" value="F:nucleic acid binding"/>
    <property type="evidence" value="ECO:0007669"/>
    <property type="project" value="InterPro"/>
</dbReference>
<proteinExistence type="predicted"/>
<feature type="domain" description="Integrase catalytic" evidence="2">
    <location>
        <begin position="11"/>
        <end position="124"/>
    </location>
</feature>
<dbReference type="InterPro" id="IPR036397">
    <property type="entry name" value="RNaseH_sf"/>
</dbReference>
<dbReference type="PANTHER" id="PTHR46585:SF1">
    <property type="entry name" value="CHROMO DOMAIN-CONTAINING PROTEIN"/>
    <property type="match status" value="1"/>
</dbReference>
<dbReference type="Gene3D" id="3.30.420.10">
    <property type="entry name" value="Ribonuclease H-like superfamily/Ribonuclease H"/>
    <property type="match status" value="1"/>
</dbReference>
<feature type="domain" description="Chromo" evidence="1">
    <location>
        <begin position="195"/>
        <end position="228"/>
    </location>
</feature>
<name>A0AAJ7C4R7_CEPCN</name>
<dbReference type="InterPro" id="IPR001584">
    <property type="entry name" value="Integrase_cat-core"/>
</dbReference>